<dbReference type="OrthoDB" id="5791708at2759"/>
<proteinExistence type="predicted"/>
<organism evidence="1 2">
    <name type="scientific">Steinernema carpocapsae</name>
    <name type="common">Entomopathogenic nematode</name>
    <dbReference type="NCBI Taxonomy" id="34508"/>
    <lineage>
        <taxon>Eukaryota</taxon>
        <taxon>Metazoa</taxon>
        <taxon>Ecdysozoa</taxon>
        <taxon>Nematoda</taxon>
        <taxon>Chromadorea</taxon>
        <taxon>Rhabditida</taxon>
        <taxon>Tylenchina</taxon>
        <taxon>Panagrolaimomorpha</taxon>
        <taxon>Strongyloidoidea</taxon>
        <taxon>Steinernematidae</taxon>
        <taxon>Steinernema</taxon>
    </lineage>
</organism>
<sequence length="163" mass="18424">MWAPHISFLQIMPLKPEPHRFYASGAKVQEMSVSQLTQLGKELSLEVGDRCVILLGVLHDKQTFEKGVNEPQDIIDYCLQMFATLAEITLCLQKNEKVTKPWSLEKMAAMLAAPEIKRPDVVEKEAQFERNRVKLIQAMTDLKMADWFAAVADPTSAPKPEDP</sequence>
<reference evidence="1 2" key="2">
    <citation type="journal article" date="2019" name="G3 (Bethesda)">
        <title>Hybrid Assembly of the Genome of the Entomopathogenic Nematode Steinernema carpocapsae Identifies the X-Chromosome.</title>
        <authorList>
            <person name="Serra L."/>
            <person name="Macchietto M."/>
            <person name="Macias-Munoz A."/>
            <person name="McGill C.J."/>
            <person name="Rodriguez I.M."/>
            <person name="Rodriguez B."/>
            <person name="Murad R."/>
            <person name="Mortazavi A."/>
        </authorList>
    </citation>
    <scope>NUCLEOTIDE SEQUENCE [LARGE SCALE GENOMIC DNA]</scope>
    <source>
        <strain evidence="1 2">ALL</strain>
    </source>
</reference>
<keyword evidence="2" id="KW-1185">Reference proteome</keyword>
<dbReference type="STRING" id="34508.A0A4U8V0K7"/>
<gene>
    <name evidence="1" type="ORF">L596_004640</name>
</gene>
<accession>A0A4U8V0K7</accession>
<evidence type="ECO:0000313" key="2">
    <source>
        <dbReference type="Proteomes" id="UP000298663"/>
    </source>
</evidence>
<name>A0A4U8V0K7_STECR</name>
<dbReference type="AlphaFoldDB" id="A0A4U8V0K7"/>
<dbReference type="EMBL" id="AZBU02000001">
    <property type="protein sequence ID" value="TMS37778.1"/>
    <property type="molecule type" value="Genomic_DNA"/>
</dbReference>
<dbReference type="Proteomes" id="UP000298663">
    <property type="component" value="Unassembled WGS sequence"/>
</dbReference>
<comment type="caution">
    <text evidence="1">The sequence shown here is derived from an EMBL/GenBank/DDBJ whole genome shotgun (WGS) entry which is preliminary data.</text>
</comment>
<protein>
    <submittedName>
        <fullName evidence="1">Uncharacterized protein</fullName>
    </submittedName>
</protein>
<reference evidence="1 2" key="1">
    <citation type="journal article" date="2015" name="Genome Biol.">
        <title>Comparative genomics of Steinernema reveals deeply conserved gene regulatory networks.</title>
        <authorList>
            <person name="Dillman A.R."/>
            <person name="Macchietto M."/>
            <person name="Porter C.F."/>
            <person name="Rogers A."/>
            <person name="Williams B."/>
            <person name="Antoshechkin I."/>
            <person name="Lee M.M."/>
            <person name="Goodwin Z."/>
            <person name="Lu X."/>
            <person name="Lewis E.E."/>
            <person name="Goodrich-Blair H."/>
            <person name="Stock S.P."/>
            <person name="Adams B.J."/>
            <person name="Sternberg P.W."/>
            <person name="Mortazavi A."/>
        </authorList>
    </citation>
    <scope>NUCLEOTIDE SEQUENCE [LARGE SCALE GENOMIC DNA]</scope>
    <source>
        <strain evidence="1 2">ALL</strain>
    </source>
</reference>
<evidence type="ECO:0000313" key="1">
    <source>
        <dbReference type="EMBL" id="TMS37778.1"/>
    </source>
</evidence>